<dbReference type="AlphaFoldDB" id="M3C9E5"/>
<gene>
    <name evidence="6" type="ORF">SEPMUDRAFT_152096</name>
</gene>
<dbReference type="SUPFAM" id="SSF57701">
    <property type="entry name" value="Zn2/Cys6 DNA-binding domain"/>
    <property type="match status" value="1"/>
</dbReference>
<accession>M3C9E5</accession>
<evidence type="ECO:0000256" key="3">
    <source>
        <dbReference type="ARBA" id="ARBA00023242"/>
    </source>
</evidence>
<comment type="similarity">
    <text evidence="1">Belongs to the transferase hexapeptide repeat family.</text>
</comment>
<dbReference type="CDD" id="cd00067">
    <property type="entry name" value="GAL4"/>
    <property type="match status" value="1"/>
</dbReference>
<feature type="compositionally biased region" description="Basic and acidic residues" evidence="4">
    <location>
        <begin position="192"/>
        <end position="219"/>
    </location>
</feature>
<dbReference type="InterPro" id="IPR051159">
    <property type="entry name" value="Hexapeptide_acetyltransf"/>
</dbReference>
<dbReference type="EMBL" id="KB456271">
    <property type="protein sequence ID" value="EMF08430.1"/>
    <property type="molecule type" value="Genomic_DNA"/>
</dbReference>
<feature type="domain" description="Zn(2)-C6 fungal-type" evidence="5">
    <location>
        <begin position="314"/>
        <end position="342"/>
    </location>
</feature>
<dbReference type="Pfam" id="PF00132">
    <property type="entry name" value="Hexapep"/>
    <property type="match status" value="1"/>
</dbReference>
<protein>
    <recommendedName>
        <fullName evidence="5">Zn(2)-C6 fungal-type domain-containing protein</fullName>
    </recommendedName>
</protein>
<dbReference type="Pfam" id="PF00172">
    <property type="entry name" value="Zn_clus"/>
    <property type="match status" value="1"/>
</dbReference>
<feature type="compositionally biased region" description="Polar residues" evidence="4">
    <location>
        <begin position="263"/>
        <end position="276"/>
    </location>
</feature>
<dbReference type="Pfam" id="PF12464">
    <property type="entry name" value="Mac"/>
    <property type="match status" value="1"/>
</dbReference>
<dbReference type="SUPFAM" id="SSF51161">
    <property type="entry name" value="Trimeric LpxA-like enzymes"/>
    <property type="match status" value="1"/>
</dbReference>
<dbReference type="InterPro" id="IPR024688">
    <property type="entry name" value="Mac_dom"/>
</dbReference>
<dbReference type="HOGENOM" id="CLU_373849_0_0_1"/>
<name>M3C9E5_SPHMS</name>
<feature type="compositionally biased region" description="Basic and acidic residues" evidence="4">
    <location>
        <begin position="15"/>
        <end position="26"/>
    </location>
</feature>
<feature type="region of interest" description="Disordered" evidence="4">
    <location>
        <begin position="413"/>
        <end position="473"/>
    </location>
</feature>
<dbReference type="InterPro" id="IPR001451">
    <property type="entry name" value="Hexapep"/>
</dbReference>
<dbReference type="PROSITE" id="PS50048">
    <property type="entry name" value="ZN2_CY6_FUNGAL_2"/>
    <property type="match status" value="1"/>
</dbReference>
<dbReference type="InterPro" id="IPR001138">
    <property type="entry name" value="Zn2Cys6_DnaBD"/>
</dbReference>
<evidence type="ECO:0000256" key="4">
    <source>
        <dbReference type="SAM" id="MobiDB-lite"/>
    </source>
</evidence>
<dbReference type="GO" id="GO:0000981">
    <property type="term" value="F:DNA-binding transcription factor activity, RNA polymerase II-specific"/>
    <property type="evidence" value="ECO:0007669"/>
    <property type="project" value="InterPro"/>
</dbReference>
<dbReference type="OrthoDB" id="25818at2759"/>
<dbReference type="Gene3D" id="2.160.10.10">
    <property type="entry name" value="Hexapeptide repeat proteins"/>
    <property type="match status" value="1"/>
</dbReference>
<keyword evidence="7" id="KW-1185">Reference proteome</keyword>
<dbReference type="Proteomes" id="UP000016931">
    <property type="component" value="Unassembled WGS sequence"/>
</dbReference>
<feature type="compositionally biased region" description="Basic and acidic residues" evidence="4">
    <location>
        <begin position="58"/>
        <end position="68"/>
    </location>
</feature>
<feature type="compositionally biased region" description="Low complexity" evidence="4">
    <location>
        <begin position="137"/>
        <end position="156"/>
    </location>
</feature>
<dbReference type="Gene3D" id="4.10.240.10">
    <property type="entry name" value="Zn(2)-C6 fungal-type DNA-binding domain"/>
    <property type="match status" value="1"/>
</dbReference>
<sequence length="782" mass="85743">MTCIRLPRPDQLEVDWRQDSPMRDDVGILNRTPSSDHRSNGLPTRDAPPTSFTAVNGDAHRSGSHRPEAAAARPIILPPPVEQITNHNNNNHSHNHNNNNHNHNHNNNDNVTSERATTSLTGPYQAHSWRPTEQQGTAPHEAAAAAATAAAASSSTDTHKAASNKRKRAPSSSAEELREDSRRQQPNAGADSLERRAHDDDHRDDVRESRGFRDGHGELEESTTGPYVRVDSPARGPPGPAPPAPRPETEAALAAQVAQVQQFSGHAQTRPGSSGSPEEAQARQRSHPHGSEQGQSVDDRSKRKRNFSNRTKTGCHTCRKRKKKCDEGKPYCQNCARGSFECEGYGPKPVGGSKTGPTRSVVPLQSKTNEGYAPIHDQHYGFEPAPYHDPPPRPLPPGGERYALSLPRVHDIHTPRYTGPTPAGGLRPTSAREGYAPWHDLREGPSTAPRTSPDVPRPPPHAHRYPPPPPPIQYPYLPPSEPWHAPPPPIYPPLAPVARTILSSHESVFSGGSGSHRSYPMSHSNPEVPDSERAKMLRGEPYLHFHDPDLKEERLSCLRAVETYNDSRKGSSIAPGNVQSRNFQDVYDPAARAWGNGLWNGPKGTVGSHTVVEAPVTCEFGYNIHLGNDVHIQQNCTLQDASIIYIGDRTIIGPNVKFYCITTSMDINIRQQKSDRDPLKRGPRFEAGPIRVEDDVVIHADCIILPFRTIGKGAVVGAGSVVTRDVKPYTVVAGNPAKPVKGRRKLAGGPEVDRHCEDIQEQNDAMLARLRNNEVIPRDDLM</sequence>
<feature type="region of interest" description="Disordered" evidence="4">
    <location>
        <begin position="507"/>
        <end position="531"/>
    </location>
</feature>
<dbReference type="PROSITE" id="PS00463">
    <property type="entry name" value="ZN2_CY6_FUNGAL_1"/>
    <property type="match status" value="1"/>
</dbReference>
<evidence type="ECO:0000259" key="5">
    <source>
        <dbReference type="PROSITE" id="PS50048"/>
    </source>
</evidence>
<dbReference type="InterPro" id="IPR011004">
    <property type="entry name" value="Trimer_LpxA-like_sf"/>
</dbReference>
<dbReference type="InterPro" id="IPR036864">
    <property type="entry name" value="Zn2-C6_fun-type_DNA-bd_sf"/>
</dbReference>
<keyword evidence="2" id="KW-0808">Transferase</keyword>
<dbReference type="SMART" id="SM00066">
    <property type="entry name" value="GAL4"/>
    <property type="match status" value="1"/>
</dbReference>
<feature type="compositionally biased region" description="Polar residues" evidence="4">
    <location>
        <begin position="111"/>
        <end position="122"/>
    </location>
</feature>
<dbReference type="GeneID" id="27904377"/>
<evidence type="ECO:0000256" key="1">
    <source>
        <dbReference type="ARBA" id="ARBA00007274"/>
    </source>
</evidence>
<dbReference type="GO" id="GO:0008374">
    <property type="term" value="F:O-acyltransferase activity"/>
    <property type="evidence" value="ECO:0007669"/>
    <property type="project" value="TreeGrafter"/>
</dbReference>
<dbReference type="RefSeq" id="XP_016756551.1">
    <property type="nucleotide sequence ID" value="XM_016907240.1"/>
</dbReference>
<dbReference type="GO" id="GO:0008270">
    <property type="term" value="F:zinc ion binding"/>
    <property type="evidence" value="ECO:0007669"/>
    <property type="project" value="InterPro"/>
</dbReference>
<feature type="compositionally biased region" description="Pro residues" evidence="4">
    <location>
        <begin position="235"/>
        <end position="246"/>
    </location>
</feature>
<organism evidence="6 7">
    <name type="scientific">Sphaerulina musiva (strain SO2202)</name>
    <name type="common">Poplar stem canker fungus</name>
    <name type="synonym">Septoria musiva</name>
    <dbReference type="NCBI Taxonomy" id="692275"/>
    <lineage>
        <taxon>Eukaryota</taxon>
        <taxon>Fungi</taxon>
        <taxon>Dikarya</taxon>
        <taxon>Ascomycota</taxon>
        <taxon>Pezizomycotina</taxon>
        <taxon>Dothideomycetes</taxon>
        <taxon>Dothideomycetidae</taxon>
        <taxon>Mycosphaerellales</taxon>
        <taxon>Mycosphaerellaceae</taxon>
        <taxon>Sphaerulina</taxon>
    </lineage>
</organism>
<evidence type="ECO:0000313" key="6">
    <source>
        <dbReference type="EMBL" id="EMF08430.1"/>
    </source>
</evidence>
<dbReference type="PANTHER" id="PTHR23416:SF76">
    <property type="entry name" value="ZN(II)2CYS6 TRANSCRIPTION FACTOR (EUROFUNG)"/>
    <property type="match status" value="1"/>
</dbReference>
<evidence type="ECO:0000313" key="7">
    <source>
        <dbReference type="Proteomes" id="UP000016931"/>
    </source>
</evidence>
<proteinExistence type="inferred from homology"/>
<feature type="compositionally biased region" description="Low complexity" evidence="4">
    <location>
        <begin position="86"/>
        <end position="110"/>
    </location>
</feature>
<dbReference type="eggNOG" id="KOG4750">
    <property type="taxonomic scope" value="Eukaryota"/>
</dbReference>
<dbReference type="GO" id="GO:0016407">
    <property type="term" value="F:acetyltransferase activity"/>
    <property type="evidence" value="ECO:0007669"/>
    <property type="project" value="InterPro"/>
</dbReference>
<reference evidence="6 7" key="1">
    <citation type="journal article" date="2012" name="PLoS Pathog.">
        <title>Diverse lifestyles and strategies of plant pathogenesis encoded in the genomes of eighteen Dothideomycetes fungi.</title>
        <authorList>
            <person name="Ohm R.A."/>
            <person name="Feau N."/>
            <person name="Henrissat B."/>
            <person name="Schoch C.L."/>
            <person name="Horwitz B.A."/>
            <person name="Barry K.W."/>
            <person name="Condon B.J."/>
            <person name="Copeland A.C."/>
            <person name="Dhillon B."/>
            <person name="Glaser F."/>
            <person name="Hesse C.N."/>
            <person name="Kosti I."/>
            <person name="LaButti K."/>
            <person name="Lindquist E.A."/>
            <person name="Lucas S."/>
            <person name="Salamov A.A."/>
            <person name="Bradshaw R.E."/>
            <person name="Ciuffetti L."/>
            <person name="Hamelin R.C."/>
            <person name="Kema G.H.J."/>
            <person name="Lawrence C."/>
            <person name="Scott J.A."/>
            <person name="Spatafora J.W."/>
            <person name="Turgeon B.G."/>
            <person name="de Wit P.J.G.M."/>
            <person name="Zhong S."/>
            <person name="Goodwin S.B."/>
            <person name="Grigoriev I.V."/>
        </authorList>
    </citation>
    <scope>NUCLEOTIDE SEQUENCE [LARGE SCALE GENOMIC DNA]</scope>
    <source>
        <strain evidence="6 7">SO2202</strain>
    </source>
</reference>
<feature type="region of interest" description="Disordered" evidence="4">
    <location>
        <begin position="15"/>
        <end position="317"/>
    </location>
</feature>
<feature type="compositionally biased region" description="Pro residues" evidence="4">
    <location>
        <begin position="455"/>
        <end position="473"/>
    </location>
</feature>
<dbReference type="OMA" id="WHGDIAN"/>
<evidence type="ECO:0000256" key="2">
    <source>
        <dbReference type="ARBA" id="ARBA00022679"/>
    </source>
</evidence>
<dbReference type="STRING" id="692275.M3C9E5"/>
<dbReference type="PANTHER" id="PTHR23416">
    <property type="entry name" value="SIALIC ACID SYNTHASE-RELATED"/>
    <property type="match status" value="1"/>
</dbReference>
<keyword evidence="3" id="KW-0539">Nucleus</keyword>
<feature type="compositionally biased region" description="Low complexity" evidence="4">
    <location>
        <begin position="250"/>
        <end position="262"/>
    </location>
</feature>